<organism evidence="1 2">
    <name type="scientific">Marisediminicola antarctica</name>
    <dbReference type="NCBI Taxonomy" id="674079"/>
    <lineage>
        <taxon>Bacteria</taxon>
        <taxon>Bacillati</taxon>
        <taxon>Actinomycetota</taxon>
        <taxon>Actinomycetes</taxon>
        <taxon>Micrococcales</taxon>
        <taxon>Microbacteriaceae</taxon>
        <taxon>Marisediminicola</taxon>
    </lineage>
</organism>
<dbReference type="Proteomes" id="UP000464507">
    <property type="component" value="Chromosome"/>
</dbReference>
<reference evidence="1 2" key="1">
    <citation type="submission" date="2016-09" db="EMBL/GenBank/DDBJ databases">
        <title>Complete genome sequence of microbes from the polar regions.</title>
        <authorList>
            <person name="Liao L."/>
            <person name="Chen B."/>
        </authorList>
    </citation>
    <scope>NUCLEOTIDE SEQUENCE [LARGE SCALE GENOMIC DNA]</scope>
    <source>
        <strain evidence="1 2">ZS314</strain>
    </source>
</reference>
<evidence type="ECO:0000313" key="1">
    <source>
        <dbReference type="EMBL" id="QHO69162.1"/>
    </source>
</evidence>
<evidence type="ECO:0000313" key="2">
    <source>
        <dbReference type="Proteomes" id="UP000464507"/>
    </source>
</evidence>
<dbReference type="EMBL" id="CP017146">
    <property type="protein sequence ID" value="QHO69162.1"/>
    <property type="molecule type" value="Genomic_DNA"/>
</dbReference>
<sequence>MIDDLGSWPPVMHLSSEERVEHDRAEVQFRQLHPDYQSHRWSMQESRVSHCGLCCPLLTLSQGQIENISRILSGHVRREE</sequence>
<name>A0A7L5AGP6_9MICO</name>
<dbReference type="KEGG" id="mant:BHD05_05355"/>
<keyword evidence="2" id="KW-1185">Reference proteome</keyword>
<accession>A0A7L5AGP6</accession>
<proteinExistence type="predicted"/>
<protein>
    <submittedName>
        <fullName evidence="1">Uncharacterized protein</fullName>
    </submittedName>
</protein>
<gene>
    <name evidence="1" type="ORF">BHD05_05355</name>
</gene>
<dbReference type="AlphaFoldDB" id="A0A7L5AGP6"/>